<accession>W4G9D6</accession>
<dbReference type="PROSITE" id="PS51084">
    <property type="entry name" value="HIT_2"/>
    <property type="match status" value="1"/>
</dbReference>
<feature type="short sequence motif" description="Histidine triad motif" evidence="4">
    <location>
        <begin position="115"/>
        <end position="119"/>
    </location>
</feature>
<evidence type="ECO:0000256" key="3">
    <source>
        <dbReference type="PIRSR" id="PIRSR601310-1"/>
    </source>
</evidence>
<dbReference type="GO" id="GO:0016787">
    <property type="term" value="F:hydrolase activity"/>
    <property type="evidence" value="ECO:0007669"/>
    <property type="project" value="UniProtKB-KW"/>
</dbReference>
<evidence type="ECO:0000313" key="6">
    <source>
        <dbReference type="EMBL" id="ETV76290.1"/>
    </source>
</evidence>
<dbReference type="OrthoDB" id="1915375at2759"/>
<dbReference type="AlphaFoldDB" id="W4G9D6"/>
<evidence type="ECO:0000256" key="1">
    <source>
        <dbReference type="ARBA" id="ARBA00022741"/>
    </source>
</evidence>
<dbReference type="VEuPathDB" id="FungiDB:H257_09763"/>
<keyword evidence="1" id="KW-0547">Nucleotide-binding</keyword>
<dbReference type="InterPro" id="IPR036265">
    <property type="entry name" value="HIT-like_sf"/>
</dbReference>
<gene>
    <name evidence="6" type="ORF">H257_09763</name>
</gene>
<organism evidence="6">
    <name type="scientific">Aphanomyces astaci</name>
    <name type="common">Crayfish plague agent</name>
    <dbReference type="NCBI Taxonomy" id="112090"/>
    <lineage>
        <taxon>Eukaryota</taxon>
        <taxon>Sar</taxon>
        <taxon>Stramenopiles</taxon>
        <taxon>Oomycota</taxon>
        <taxon>Saprolegniomycetes</taxon>
        <taxon>Saprolegniales</taxon>
        <taxon>Verrucalvaceae</taxon>
        <taxon>Aphanomyces</taxon>
    </lineage>
</organism>
<reference evidence="6" key="1">
    <citation type="submission" date="2013-12" db="EMBL/GenBank/DDBJ databases">
        <title>The Genome Sequence of Aphanomyces astaci APO3.</title>
        <authorList>
            <consortium name="The Broad Institute Genomics Platform"/>
            <person name="Russ C."/>
            <person name="Tyler B."/>
            <person name="van West P."/>
            <person name="Dieguez-Uribeondo J."/>
            <person name="Young S.K."/>
            <person name="Zeng Q."/>
            <person name="Gargeya S."/>
            <person name="Fitzgerald M."/>
            <person name="Abouelleil A."/>
            <person name="Alvarado L."/>
            <person name="Chapman S.B."/>
            <person name="Gainer-Dewar J."/>
            <person name="Goldberg J."/>
            <person name="Griggs A."/>
            <person name="Gujja S."/>
            <person name="Hansen M."/>
            <person name="Howarth C."/>
            <person name="Imamovic A."/>
            <person name="Ireland A."/>
            <person name="Larimer J."/>
            <person name="McCowan C."/>
            <person name="Murphy C."/>
            <person name="Pearson M."/>
            <person name="Poon T.W."/>
            <person name="Priest M."/>
            <person name="Roberts A."/>
            <person name="Saif S."/>
            <person name="Shea T."/>
            <person name="Sykes S."/>
            <person name="Wortman J."/>
            <person name="Nusbaum C."/>
            <person name="Birren B."/>
        </authorList>
    </citation>
    <scope>NUCLEOTIDE SEQUENCE [LARGE SCALE GENOMIC DNA]</scope>
    <source>
        <strain evidence="6">APO3</strain>
    </source>
</reference>
<dbReference type="Pfam" id="PF11969">
    <property type="entry name" value="DcpS_C"/>
    <property type="match status" value="1"/>
</dbReference>
<feature type="domain" description="HIT" evidence="5">
    <location>
        <begin position="20"/>
        <end position="134"/>
    </location>
</feature>
<evidence type="ECO:0000256" key="4">
    <source>
        <dbReference type="PROSITE-ProRule" id="PRU00464"/>
    </source>
</evidence>
<evidence type="ECO:0000259" key="5">
    <source>
        <dbReference type="PROSITE" id="PS51084"/>
    </source>
</evidence>
<dbReference type="STRING" id="112090.W4G9D6"/>
<dbReference type="InterPro" id="IPR011146">
    <property type="entry name" value="HIT-like"/>
</dbReference>
<dbReference type="Gene3D" id="3.30.428.10">
    <property type="entry name" value="HIT-like"/>
    <property type="match status" value="1"/>
</dbReference>
<protein>
    <recommendedName>
        <fullName evidence="5">HIT domain-containing protein</fullName>
    </recommendedName>
</protein>
<evidence type="ECO:0000256" key="2">
    <source>
        <dbReference type="ARBA" id="ARBA00022801"/>
    </source>
</evidence>
<proteinExistence type="predicted"/>
<keyword evidence="2" id="KW-0378">Hydrolase</keyword>
<dbReference type="PANTHER" id="PTHR12486:SF5">
    <property type="entry name" value="ADENOSINE 5'-MONOPHOSPHORAMIDASE HINT3"/>
    <property type="match status" value="1"/>
</dbReference>
<dbReference type="EMBL" id="KI913137">
    <property type="protein sequence ID" value="ETV76290.1"/>
    <property type="molecule type" value="Genomic_DNA"/>
</dbReference>
<feature type="active site" description="Tele-AMP-histidine intermediate" evidence="3">
    <location>
        <position position="119"/>
    </location>
</feature>
<dbReference type="PANTHER" id="PTHR12486">
    <property type="entry name" value="APRATAXIN-RELATED"/>
    <property type="match status" value="1"/>
</dbReference>
<sequence>MQRFWQRLTIVRQTAPQPCVFCDHANLETNGILYEDDQVMAFRDKHPRATAHILVVPKDHIESTANLTPSHASIVEHMLNIGKDVLHQECLRHGHVPSKPAVFGFHQPPFNSINHLHLHCLAPPFLPSWNELRYIETPLLRNFITADSLLLQASAARPTSHYK</sequence>
<dbReference type="PRINTS" id="PR00332">
    <property type="entry name" value="HISTRIAD"/>
</dbReference>
<dbReference type="GeneID" id="20811759"/>
<dbReference type="InterPro" id="IPR001310">
    <property type="entry name" value="Histidine_triad_HIT"/>
</dbReference>
<dbReference type="GO" id="GO:0000166">
    <property type="term" value="F:nucleotide binding"/>
    <property type="evidence" value="ECO:0007669"/>
    <property type="project" value="UniProtKB-KW"/>
</dbReference>
<dbReference type="RefSeq" id="XP_009834415.1">
    <property type="nucleotide sequence ID" value="XM_009836113.1"/>
</dbReference>
<dbReference type="SUPFAM" id="SSF54197">
    <property type="entry name" value="HIT-like"/>
    <property type="match status" value="1"/>
</dbReference>
<name>W4G9D6_APHAT</name>